<dbReference type="PANTHER" id="PTHR47926:SF452">
    <property type="entry name" value="PENTATRICOPEPTIDE REPEAT-CONTAINING PROTEIN"/>
    <property type="match status" value="1"/>
</dbReference>
<evidence type="ECO:0000313" key="2">
    <source>
        <dbReference type="EnsemblPlants" id="QL01p024155:mrna"/>
    </source>
</evidence>
<dbReference type="Gramene" id="QL01p024155:mrna">
    <property type="protein sequence ID" value="QL01p024155:mrna"/>
    <property type="gene ID" value="QL01p024155"/>
</dbReference>
<organism evidence="2 3">
    <name type="scientific">Quercus lobata</name>
    <name type="common">Valley oak</name>
    <dbReference type="NCBI Taxonomy" id="97700"/>
    <lineage>
        <taxon>Eukaryota</taxon>
        <taxon>Viridiplantae</taxon>
        <taxon>Streptophyta</taxon>
        <taxon>Embryophyta</taxon>
        <taxon>Tracheophyta</taxon>
        <taxon>Spermatophyta</taxon>
        <taxon>Magnoliopsida</taxon>
        <taxon>eudicotyledons</taxon>
        <taxon>Gunneridae</taxon>
        <taxon>Pentapetalae</taxon>
        <taxon>rosids</taxon>
        <taxon>fabids</taxon>
        <taxon>Fagales</taxon>
        <taxon>Fagaceae</taxon>
        <taxon>Quercus</taxon>
    </lineage>
</organism>
<dbReference type="PANTHER" id="PTHR47926">
    <property type="entry name" value="PENTATRICOPEPTIDE REPEAT-CONTAINING PROTEIN"/>
    <property type="match status" value="1"/>
</dbReference>
<dbReference type="GO" id="GO:0099402">
    <property type="term" value="P:plant organ development"/>
    <property type="evidence" value="ECO:0007669"/>
    <property type="project" value="UniProtKB-ARBA"/>
</dbReference>
<dbReference type="PROSITE" id="PS51257">
    <property type="entry name" value="PROKAR_LIPOPROTEIN"/>
    <property type="match status" value="1"/>
</dbReference>
<dbReference type="InParanoid" id="A0A7N2KNF2"/>
<name>A0A7N2KNF2_QUELO</name>
<sequence>MRGYGFEPNSVTLTTVISSCARLLVLELERGKEIHMELVRNGSELHGFISSALVVMYEKCGCLDTALEVFEHILRKTGFMELHDCRIRFKRILMAVQDQPNCNRKIHTWIYIGNYFNAHGIFYEMKKAGIKPDAISYISVLPACSQLAALEQVDEAINIFHQLPEREVVSWMSVITDYGSHAQALEDLKLLGEMQKSSAKPDIVTFLAVLSACSHARSVDEGCHHFNKIITEHGICPRIEHYLCLIDLLGRVGRLHEAYGILQRTPEISKDVRLLSTLFSACRLHRNVELGVEIARLLIKENPDDPSTYIILSNMYAYARKWDEVQKVRSKMKELRLKNPGCSWIEINSRVQPFFIDDKSHPQAEVVYECLKLLTNHMGKVELLSCCR</sequence>
<dbReference type="InterPro" id="IPR046848">
    <property type="entry name" value="E_motif"/>
</dbReference>
<dbReference type="AlphaFoldDB" id="A0A7N2KNF2"/>
<reference evidence="2" key="2">
    <citation type="submission" date="2021-01" db="UniProtKB">
        <authorList>
            <consortium name="EnsemblPlants"/>
        </authorList>
    </citation>
    <scope>IDENTIFICATION</scope>
</reference>
<dbReference type="OMA" id="AINIFHQ"/>
<proteinExistence type="predicted"/>
<dbReference type="InterPro" id="IPR002885">
    <property type="entry name" value="PPR_rpt"/>
</dbReference>
<dbReference type="EnsemblPlants" id="QL01p024155:mrna">
    <property type="protein sequence ID" value="QL01p024155:mrna"/>
    <property type="gene ID" value="QL01p024155"/>
</dbReference>
<dbReference type="InterPro" id="IPR046960">
    <property type="entry name" value="PPR_At4g14850-like_plant"/>
</dbReference>
<dbReference type="Proteomes" id="UP000594261">
    <property type="component" value="Chromosome 1"/>
</dbReference>
<accession>A0A7N2KNF2</accession>
<dbReference type="GO" id="GO:0009451">
    <property type="term" value="P:RNA modification"/>
    <property type="evidence" value="ECO:0007669"/>
    <property type="project" value="InterPro"/>
</dbReference>
<keyword evidence="1" id="KW-0677">Repeat</keyword>
<evidence type="ECO:0008006" key="4">
    <source>
        <dbReference type="Google" id="ProtNLM"/>
    </source>
</evidence>
<dbReference type="Pfam" id="PF01535">
    <property type="entry name" value="PPR"/>
    <property type="match status" value="2"/>
</dbReference>
<evidence type="ECO:0000313" key="3">
    <source>
        <dbReference type="Proteomes" id="UP000594261"/>
    </source>
</evidence>
<dbReference type="Pfam" id="PF13812">
    <property type="entry name" value="PPR_3"/>
    <property type="match status" value="1"/>
</dbReference>
<dbReference type="Pfam" id="PF20431">
    <property type="entry name" value="E_motif"/>
    <property type="match status" value="1"/>
</dbReference>
<dbReference type="InterPro" id="IPR011990">
    <property type="entry name" value="TPR-like_helical_dom_sf"/>
</dbReference>
<dbReference type="FunFam" id="1.25.40.10:FF:000158">
    <property type="entry name" value="pentatricopeptide repeat-containing protein At2g33680"/>
    <property type="match status" value="1"/>
</dbReference>
<reference evidence="2 3" key="1">
    <citation type="journal article" date="2016" name="G3 (Bethesda)">
        <title>First Draft Assembly and Annotation of the Genome of a California Endemic Oak Quercus lobata Nee (Fagaceae).</title>
        <authorList>
            <person name="Sork V.L."/>
            <person name="Fitz-Gibbon S.T."/>
            <person name="Puiu D."/>
            <person name="Crepeau M."/>
            <person name="Gugger P.F."/>
            <person name="Sherman R."/>
            <person name="Stevens K."/>
            <person name="Langley C.H."/>
            <person name="Pellegrini M."/>
            <person name="Salzberg S.L."/>
        </authorList>
    </citation>
    <scope>NUCLEOTIDE SEQUENCE [LARGE SCALE GENOMIC DNA]</scope>
    <source>
        <strain evidence="2 3">cv. SW786</strain>
    </source>
</reference>
<keyword evidence="3" id="KW-1185">Reference proteome</keyword>
<protein>
    <recommendedName>
        <fullName evidence="4">Pentatricopeptide repeat-containing protein</fullName>
    </recommendedName>
</protein>
<dbReference type="GO" id="GO:0003723">
    <property type="term" value="F:RNA binding"/>
    <property type="evidence" value="ECO:0007669"/>
    <property type="project" value="InterPro"/>
</dbReference>
<dbReference type="Gene3D" id="1.25.40.10">
    <property type="entry name" value="Tetratricopeptide repeat domain"/>
    <property type="match status" value="2"/>
</dbReference>
<evidence type="ECO:0000256" key="1">
    <source>
        <dbReference type="ARBA" id="ARBA00022737"/>
    </source>
</evidence>
<dbReference type="EMBL" id="LRBV02000001">
    <property type="status" value="NOT_ANNOTATED_CDS"/>
    <property type="molecule type" value="Genomic_DNA"/>
</dbReference>